<dbReference type="RefSeq" id="WP_036397079.1">
    <property type="nucleotide sequence ID" value="NZ_CCBB010000001.1"/>
</dbReference>
<dbReference type="Proteomes" id="UP000028870">
    <property type="component" value="Unassembled WGS sequence"/>
</dbReference>
<dbReference type="InterPro" id="IPR041129">
    <property type="entry name" value="CdiI_2"/>
</dbReference>
<name>W9AVF3_MYCCO</name>
<dbReference type="OrthoDB" id="3786912at2"/>
<accession>W9AVF3</accession>
<dbReference type="EMBL" id="CCBB010000001">
    <property type="protein sequence ID" value="CDO06897.1"/>
    <property type="molecule type" value="Genomic_DNA"/>
</dbReference>
<proteinExistence type="predicted"/>
<evidence type="ECO:0000259" key="1">
    <source>
        <dbReference type="Pfam" id="PF18593"/>
    </source>
</evidence>
<comment type="caution">
    <text evidence="2">The sequence shown here is derived from an EMBL/GenBank/DDBJ whole genome shotgun (WGS) entry which is preliminary data.</text>
</comment>
<organism evidence="2 3">
    <name type="scientific">Mycolicibacterium cosmeticum</name>
    <dbReference type="NCBI Taxonomy" id="258533"/>
    <lineage>
        <taxon>Bacteria</taxon>
        <taxon>Bacillati</taxon>
        <taxon>Actinomycetota</taxon>
        <taxon>Actinomycetes</taxon>
        <taxon>Mycobacteriales</taxon>
        <taxon>Mycobacteriaceae</taxon>
        <taxon>Mycolicibacterium</taxon>
    </lineage>
</organism>
<protein>
    <recommendedName>
        <fullName evidence="1">CdiI immunity protein domain-containing protein</fullName>
    </recommendedName>
</protein>
<evidence type="ECO:0000313" key="2">
    <source>
        <dbReference type="EMBL" id="CDO06897.1"/>
    </source>
</evidence>
<evidence type="ECO:0000313" key="3">
    <source>
        <dbReference type="Proteomes" id="UP000028870"/>
    </source>
</evidence>
<sequence>MTRADDFDNTSWKLRQFFGAYFHEDWSLDANDTEEVVEQYLAENRVSPEQAAKLAARIDQIIATHPESELKRVLFDTWGSYYAATAPETYATWLAEIAARFRQVT</sequence>
<dbReference type="Pfam" id="PF18593">
    <property type="entry name" value="CdiI_2"/>
    <property type="match status" value="1"/>
</dbReference>
<dbReference type="AlphaFoldDB" id="W9AVF3"/>
<reference evidence="2" key="2">
    <citation type="submission" date="2014-03" db="EMBL/GenBank/DDBJ databases">
        <authorList>
            <person name="Urmite Genomes"/>
        </authorList>
    </citation>
    <scope>NUCLEOTIDE SEQUENCE</scope>
    <source>
        <strain evidence="2">DSM 44829</strain>
    </source>
</reference>
<reference evidence="2" key="1">
    <citation type="submission" date="2014-03" db="EMBL/GenBank/DDBJ databases">
        <title>Draft Genome Sequence of Mycobacterium cosmeticum DSM 44829.</title>
        <authorList>
            <person name="Croce O."/>
            <person name="Robert C."/>
            <person name="Raoult D."/>
            <person name="Drancourt M."/>
        </authorList>
    </citation>
    <scope>NUCLEOTIDE SEQUENCE [LARGE SCALE GENOMIC DNA]</scope>
    <source>
        <strain evidence="2">DSM 44829</strain>
    </source>
</reference>
<dbReference type="eggNOG" id="ENOG5030VJE">
    <property type="taxonomic scope" value="Bacteria"/>
</dbReference>
<gene>
    <name evidence="2" type="ORF">BN977_01691</name>
</gene>
<feature type="domain" description="CdiI immunity protein" evidence="1">
    <location>
        <begin position="13"/>
        <end position="100"/>
    </location>
</feature>
<keyword evidence="3" id="KW-1185">Reference proteome</keyword>